<dbReference type="Gene3D" id="2.30.29.30">
    <property type="entry name" value="Pleckstrin-homology domain (PH domain)/Phosphotyrosine-binding domain (PTB)"/>
    <property type="match status" value="1"/>
</dbReference>
<proteinExistence type="predicted"/>
<dbReference type="SUPFAM" id="SSF50729">
    <property type="entry name" value="PH domain-like"/>
    <property type="match status" value="1"/>
</dbReference>
<evidence type="ECO:0000313" key="2">
    <source>
        <dbReference type="Proteomes" id="UP000728032"/>
    </source>
</evidence>
<protein>
    <submittedName>
        <fullName evidence="1">Uncharacterized protein</fullName>
    </submittedName>
</protein>
<evidence type="ECO:0000313" key="1">
    <source>
        <dbReference type="EMBL" id="CAD7659896.1"/>
    </source>
</evidence>
<dbReference type="OrthoDB" id="546434at2759"/>
<reference evidence="1" key="1">
    <citation type="submission" date="2020-11" db="EMBL/GenBank/DDBJ databases">
        <authorList>
            <person name="Tran Van P."/>
        </authorList>
    </citation>
    <scope>NUCLEOTIDE SEQUENCE</scope>
</reference>
<feature type="non-terminal residue" evidence="1">
    <location>
        <position position="1"/>
    </location>
</feature>
<dbReference type="AlphaFoldDB" id="A0A7R9MII6"/>
<accession>A0A7R9MII6</accession>
<sequence>RREAVVLLAIRRRYRSTRFSYRVGLQLSNTYLRVSPLTLSHSEGYLRLYGRTNRAQALTKMSELQRSIDGWEGKDIGQFCNEFVMDGPLGKLSGTGTRSGRLTERHVFLFDGLMVLCKPNNKRSSMTVAVTGNPQCDWRLKEKYLIRNIEIIDREDYSNDTEINGTNFYNNNGGGTRKIIDREDYSNDTEINGTNFYNNNGGGGGTGTHHMPKYAFEIVPRI</sequence>
<keyword evidence="2" id="KW-1185">Reference proteome</keyword>
<organism evidence="1">
    <name type="scientific">Oppiella nova</name>
    <dbReference type="NCBI Taxonomy" id="334625"/>
    <lineage>
        <taxon>Eukaryota</taxon>
        <taxon>Metazoa</taxon>
        <taxon>Ecdysozoa</taxon>
        <taxon>Arthropoda</taxon>
        <taxon>Chelicerata</taxon>
        <taxon>Arachnida</taxon>
        <taxon>Acari</taxon>
        <taxon>Acariformes</taxon>
        <taxon>Sarcoptiformes</taxon>
        <taxon>Oribatida</taxon>
        <taxon>Brachypylina</taxon>
        <taxon>Oppioidea</taxon>
        <taxon>Oppiidae</taxon>
        <taxon>Oppiella</taxon>
    </lineage>
</organism>
<dbReference type="Proteomes" id="UP000728032">
    <property type="component" value="Unassembled WGS sequence"/>
</dbReference>
<dbReference type="EMBL" id="OC933501">
    <property type="protein sequence ID" value="CAD7659896.1"/>
    <property type="molecule type" value="Genomic_DNA"/>
</dbReference>
<dbReference type="InterPro" id="IPR011993">
    <property type="entry name" value="PH-like_dom_sf"/>
</dbReference>
<gene>
    <name evidence="1" type="ORF">ONB1V03_LOCUS16467</name>
</gene>
<dbReference type="EMBL" id="CAJPVJ010018676">
    <property type="protein sequence ID" value="CAG2177034.1"/>
    <property type="molecule type" value="Genomic_DNA"/>
</dbReference>
<name>A0A7R9MII6_9ACAR</name>
<feature type="non-terminal residue" evidence="1">
    <location>
        <position position="222"/>
    </location>
</feature>